<name>A0A0M4DNB6_STRPR</name>
<dbReference type="Pfam" id="PF04237">
    <property type="entry name" value="YjbR"/>
    <property type="match status" value="1"/>
</dbReference>
<dbReference type="InterPro" id="IPR038056">
    <property type="entry name" value="YjbR-like_sf"/>
</dbReference>
<dbReference type="EMBL" id="CP011340">
    <property type="protein sequence ID" value="ALC19257.1"/>
    <property type="molecule type" value="Genomic_DNA"/>
</dbReference>
<dbReference type="InterPro" id="IPR058532">
    <property type="entry name" value="YjbR/MT2646/Rv2570-like"/>
</dbReference>
<evidence type="ECO:0000313" key="2">
    <source>
        <dbReference type="Proteomes" id="UP000060513"/>
    </source>
</evidence>
<dbReference type="AlphaFoldDB" id="A0A0M4DNB6"/>
<dbReference type="SUPFAM" id="SSF142906">
    <property type="entry name" value="YjbR-like"/>
    <property type="match status" value="1"/>
</dbReference>
<dbReference type="PATRIC" id="fig|38300.4.peg.1027"/>
<proteinExistence type="predicted"/>
<reference evidence="1 2" key="1">
    <citation type="submission" date="2015-08" db="EMBL/GenBank/DDBJ databases">
        <title>Genome sequence of the pristinamycin over-producing bacterium Streptomyces pristinaespiralis HCCB10218.</title>
        <authorList>
            <person name="Tian J."/>
            <person name="Yang J."/>
            <person name="Li L."/>
            <person name="Ruan L."/>
            <person name="Wei W."/>
            <person name="Zheng G."/>
            <person name="Wei Z."/>
            <person name="Yang S."/>
            <person name="Ge M."/>
            <person name="Jiang W."/>
            <person name="Lu Y."/>
        </authorList>
    </citation>
    <scope>NUCLEOTIDE SEQUENCE [LARGE SCALE GENOMIC DNA]</scope>
    <source>
        <strain evidence="1 2">HCCB 10218</strain>
    </source>
</reference>
<gene>
    <name evidence="1" type="ORF">SPRI_0951</name>
</gene>
<sequence length="144" mass="16012">MGRKRAVWRGSWVTVGGSAYGGGMATADDVRRIALALPGAIEKLAWGMPTFRLEPRGRIFASLADDDRVMGVKCPKEDRAELIAAEPGKFFLREGHDDHYAWLRVRLDAVDDEEELHAILLDSWRQAAPRKLLDAHPELAPPQA</sequence>
<dbReference type="Proteomes" id="UP000060513">
    <property type="component" value="Chromosome"/>
</dbReference>
<dbReference type="KEGG" id="spri:SPRI_0951"/>
<organism evidence="1">
    <name type="scientific">Streptomyces pristinaespiralis</name>
    <dbReference type="NCBI Taxonomy" id="38300"/>
    <lineage>
        <taxon>Bacteria</taxon>
        <taxon>Bacillati</taxon>
        <taxon>Actinomycetota</taxon>
        <taxon>Actinomycetes</taxon>
        <taxon>Kitasatosporales</taxon>
        <taxon>Streptomycetaceae</taxon>
        <taxon>Streptomyces</taxon>
    </lineage>
</organism>
<dbReference type="Gene3D" id="3.90.1150.30">
    <property type="match status" value="1"/>
</dbReference>
<dbReference type="STRING" id="38300.SPRI_0951"/>
<protein>
    <submittedName>
        <fullName evidence="1">DUF419 domain-containing protein</fullName>
    </submittedName>
</protein>
<accession>A0A0M4DNB6</accession>
<evidence type="ECO:0000313" key="1">
    <source>
        <dbReference type="EMBL" id="ALC19257.1"/>
    </source>
</evidence>